<comment type="caution">
    <text evidence="2">The sequence shown here is derived from an EMBL/GenBank/DDBJ whole genome shotgun (WGS) entry which is preliminary data.</text>
</comment>
<dbReference type="Pfam" id="PF07332">
    <property type="entry name" value="Phage_holin_3_6"/>
    <property type="match status" value="1"/>
</dbReference>
<name>A0ABW6WQJ5_9ACTN</name>
<feature type="transmembrane region" description="Helical" evidence="1">
    <location>
        <begin position="34"/>
        <end position="56"/>
    </location>
</feature>
<reference evidence="2 3" key="1">
    <citation type="submission" date="2024-10" db="EMBL/GenBank/DDBJ databases">
        <title>The Natural Products Discovery Center: Release of the First 8490 Sequenced Strains for Exploring Actinobacteria Biosynthetic Diversity.</title>
        <authorList>
            <person name="Kalkreuter E."/>
            <person name="Kautsar S.A."/>
            <person name="Yang D."/>
            <person name="Bader C.D."/>
            <person name="Teijaro C.N."/>
            <person name="Fluegel L."/>
            <person name="Davis C.M."/>
            <person name="Simpson J.R."/>
            <person name="Lauterbach L."/>
            <person name="Steele A.D."/>
            <person name="Gui C."/>
            <person name="Meng S."/>
            <person name="Li G."/>
            <person name="Viehrig K."/>
            <person name="Ye F."/>
            <person name="Su P."/>
            <person name="Kiefer A.F."/>
            <person name="Nichols A."/>
            <person name="Cepeda A.J."/>
            <person name="Yan W."/>
            <person name="Fan B."/>
            <person name="Jiang Y."/>
            <person name="Adhikari A."/>
            <person name="Zheng C.-J."/>
            <person name="Schuster L."/>
            <person name="Cowan T.M."/>
            <person name="Smanski M.J."/>
            <person name="Chevrette M.G."/>
            <person name="De Carvalho L.P.S."/>
            <person name="Shen B."/>
        </authorList>
    </citation>
    <scope>NUCLEOTIDE SEQUENCE [LARGE SCALE GENOMIC DNA]</scope>
    <source>
        <strain evidence="2 3">NPDC000087</strain>
    </source>
</reference>
<dbReference type="EMBL" id="JBIAZU010000007">
    <property type="protein sequence ID" value="MFF5295323.1"/>
    <property type="molecule type" value="Genomic_DNA"/>
</dbReference>
<evidence type="ECO:0000313" key="2">
    <source>
        <dbReference type="EMBL" id="MFF5295323.1"/>
    </source>
</evidence>
<keyword evidence="1" id="KW-0472">Membrane</keyword>
<evidence type="ECO:0000313" key="3">
    <source>
        <dbReference type="Proteomes" id="UP001602245"/>
    </source>
</evidence>
<accession>A0ABW6WQJ5</accession>
<keyword evidence="1" id="KW-1133">Transmembrane helix</keyword>
<evidence type="ECO:0000256" key="1">
    <source>
        <dbReference type="SAM" id="Phobius"/>
    </source>
</evidence>
<dbReference type="Proteomes" id="UP001602245">
    <property type="component" value="Unassembled WGS sequence"/>
</dbReference>
<dbReference type="InterPro" id="IPR009937">
    <property type="entry name" value="Phage_holin_3_6"/>
</dbReference>
<protein>
    <submittedName>
        <fullName evidence="2">Phage holin family protein</fullName>
    </submittedName>
</protein>
<keyword evidence="1" id="KW-0812">Transmembrane</keyword>
<proteinExistence type="predicted"/>
<feature type="transmembrane region" description="Helical" evidence="1">
    <location>
        <begin position="62"/>
        <end position="82"/>
    </location>
</feature>
<dbReference type="RefSeq" id="WP_026205542.1">
    <property type="nucleotide sequence ID" value="NZ_JBIAZU010000007.1"/>
</dbReference>
<keyword evidence="3" id="KW-1185">Reference proteome</keyword>
<organism evidence="2 3">
    <name type="scientific">Paractinoplanes globisporus</name>
    <dbReference type="NCBI Taxonomy" id="113565"/>
    <lineage>
        <taxon>Bacteria</taxon>
        <taxon>Bacillati</taxon>
        <taxon>Actinomycetota</taxon>
        <taxon>Actinomycetes</taxon>
        <taxon>Micromonosporales</taxon>
        <taxon>Micromonosporaceae</taxon>
        <taxon>Paractinoplanes</taxon>
    </lineage>
</organism>
<gene>
    <name evidence="2" type="ORF">ACFY35_38305</name>
</gene>
<sequence length="114" mass="11804">MATQLVQQLTDQATALVREELAAVRVDVVKTARWGAAGVIAFYGLGALTVTVGALVALVGPAWLAALVTAALLLAVTGAATLTGKGQLRKPFPEEALASGRRDVAAVRDAIRRR</sequence>